<dbReference type="PROSITE" id="PS00237">
    <property type="entry name" value="G_PROTEIN_RECEP_F1_1"/>
    <property type="match status" value="1"/>
</dbReference>
<dbReference type="InterPro" id="IPR017452">
    <property type="entry name" value="GPCR_Rhodpsn_7TM"/>
</dbReference>
<feature type="transmembrane region" description="Helical" evidence="10">
    <location>
        <begin position="22"/>
        <end position="49"/>
    </location>
</feature>
<evidence type="ECO:0000313" key="12">
    <source>
        <dbReference type="EMBL" id="KAK3793342.1"/>
    </source>
</evidence>
<dbReference type="AlphaFoldDB" id="A0AAE1ASU8"/>
<feature type="transmembrane region" description="Helical" evidence="10">
    <location>
        <begin position="567"/>
        <end position="591"/>
    </location>
</feature>
<evidence type="ECO:0000256" key="9">
    <source>
        <dbReference type="SAM" id="MobiDB-lite"/>
    </source>
</evidence>
<dbReference type="InterPro" id="IPR000276">
    <property type="entry name" value="GPCR_Rhodpsn"/>
</dbReference>
<evidence type="ECO:0000313" key="13">
    <source>
        <dbReference type="Proteomes" id="UP001283361"/>
    </source>
</evidence>
<proteinExistence type="inferred from homology"/>
<keyword evidence="13" id="KW-1185">Reference proteome</keyword>
<keyword evidence="3 10" id="KW-1133">Transmembrane helix</keyword>
<feature type="compositionally biased region" description="Polar residues" evidence="9">
    <location>
        <begin position="342"/>
        <end position="357"/>
    </location>
</feature>
<feature type="compositionally biased region" description="Polar residues" evidence="9">
    <location>
        <begin position="227"/>
        <end position="239"/>
    </location>
</feature>
<evidence type="ECO:0000256" key="10">
    <source>
        <dbReference type="SAM" id="Phobius"/>
    </source>
</evidence>
<feature type="transmembrane region" description="Helical" evidence="10">
    <location>
        <begin position="189"/>
        <end position="212"/>
    </location>
</feature>
<dbReference type="GO" id="GO:0004930">
    <property type="term" value="F:G protein-coupled receptor activity"/>
    <property type="evidence" value="ECO:0007669"/>
    <property type="project" value="UniProtKB-KW"/>
</dbReference>
<keyword evidence="6 8" id="KW-0675">Receptor</keyword>
<feature type="region of interest" description="Disordered" evidence="9">
    <location>
        <begin position="335"/>
        <end position="357"/>
    </location>
</feature>
<evidence type="ECO:0000256" key="3">
    <source>
        <dbReference type="ARBA" id="ARBA00022989"/>
    </source>
</evidence>
<evidence type="ECO:0000256" key="2">
    <source>
        <dbReference type="ARBA" id="ARBA00022692"/>
    </source>
</evidence>
<evidence type="ECO:0000256" key="4">
    <source>
        <dbReference type="ARBA" id="ARBA00023040"/>
    </source>
</evidence>
<dbReference type="Gene3D" id="1.20.1070.10">
    <property type="entry name" value="Rhodopsin 7-helix transmembrane proteins"/>
    <property type="match status" value="2"/>
</dbReference>
<keyword evidence="5 10" id="KW-0472">Membrane</keyword>
<feature type="transmembrane region" description="Helical" evidence="10">
    <location>
        <begin position="99"/>
        <end position="120"/>
    </location>
</feature>
<comment type="caution">
    <text evidence="12">The sequence shown here is derived from an EMBL/GenBank/DDBJ whole genome shotgun (WGS) entry which is preliminary data.</text>
</comment>
<name>A0AAE1ASU8_9GAST</name>
<dbReference type="PRINTS" id="PR00237">
    <property type="entry name" value="GPCRRHODOPSN"/>
</dbReference>
<dbReference type="InterPro" id="IPR050125">
    <property type="entry name" value="GPCR_opsins"/>
</dbReference>
<keyword evidence="7 8" id="KW-0807">Transducer</keyword>
<evidence type="ECO:0000256" key="7">
    <source>
        <dbReference type="ARBA" id="ARBA00023224"/>
    </source>
</evidence>
<dbReference type="PROSITE" id="PS50262">
    <property type="entry name" value="G_PROTEIN_RECEP_F1_2"/>
    <property type="match status" value="1"/>
</dbReference>
<reference evidence="12" key="1">
    <citation type="journal article" date="2023" name="G3 (Bethesda)">
        <title>A reference genome for the long-term kleptoplast-retaining sea slug Elysia crispata morphotype clarki.</title>
        <authorList>
            <person name="Eastman K.E."/>
            <person name="Pendleton A.L."/>
            <person name="Shaikh M.A."/>
            <person name="Suttiyut T."/>
            <person name="Ogas R."/>
            <person name="Tomko P."/>
            <person name="Gavelis G."/>
            <person name="Widhalm J.R."/>
            <person name="Wisecaver J.H."/>
        </authorList>
    </citation>
    <scope>NUCLEOTIDE SEQUENCE</scope>
    <source>
        <strain evidence="12">ECLA1</strain>
    </source>
</reference>
<dbReference type="Proteomes" id="UP001283361">
    <property type="component" value="Unassembled WGS sequence"/>
</dbReference>
<feature type="domain" description="G-protein coupled receptors family 1 profile" evidence="11">
    <location>
        <begin position="41"/>
        <end position="620"/>
    </location>
</feature>
<sequence>MNLSLTARSHAHWKDRAAISPWIHIAVGIFVSVLGLFSVCGNLLVVWTCTRFKDLRTRSNILIINLAIGDLLMCCIDFPLMAAASFLHTWPYGQVVCQMYAWITAVAGLVTINTLAAIAVDRYWAVVRRATPEQRLSKRVTSMVVLVVWTYSIAWALCPVLGWGDYVLDGIGTTCTFDYLTRTWWNRSFVMAMATGNFLLPFSLMVFCYTRIWAAVREVKRGLESDFSQTTKGGRSASVSVGKDRRPSFLSTGGGSTANRDSGISVFSRGSNNSSKASKSSGMSVGSCNCGGKEMKVFFSSNRFVCQKRCLEGQTKIKTSSEFGVGEYEEANLTKYDENRNKSPSTSVGPNFPKSSSSRYGRGFSVYFRRRPEIVIALGGRRHMCRQYKSPGLGCDAEKKPHCRSGCVCERACRFQNITSHARACERGPYDGGCRFAFKSSRTKADGGVTRELAEVEAAPGCGCQHGRYWQKNERGRYRILSQRALRSFHNCCSICCHSQAPAASPRCGRINDNEDSLISQGRGSAELICPGELRYRGSSASNTERSRAKIKQRHHRLNCEHKTLRIILFLLLAFTIAWCPYLAVSLVGLFGDHTKISYLTSVLPSLVAKTSIVTNPILYSISHPKVRKRILTSILCPSHMSRPTYHVRMRTNQSSFDVSNSQ</sequence>
<feature type="compositionally biased region" description="Low complexity" evidence="9">
    <location>
        <begin position="268"/>
        <end position="286"/>
    </location>
</feature>
<dbReference type="Pfam" id="PF00001">
    <property type="entry name" value="7tm_1"/>
    <property type="match status" value="1"/>
</dbReference>
<evidence type="ECO:0000256" key="1">
    <source>
        <dbReference type="ARBA" id="ARBA00004141"/>
    </source>
</evidence>
<organism evidence="12 13">
    <name type="scientific">Elysia crispata</name>
    <name type="common">lettuce slug</name>
    <dbReference type="NCBI Taxonomy" id="231223"/>
    <lineage>
        <taxon>Eukaryota</taxon>
        <taxon>Metazoa</taxon>
        <taxon>Spiralia</taxon>
        <taxon>Lophotrochozoa</taxon>
        <taxon>Mollusca</taxon>
        <taxon>Gastropoda</taxon>
        <taxon>Heterobranchia</taxon>
        <taxon>Euthyneura</taxon>
        <taxon>Panpulmonata</taxon>
        <taxon>Sacoglossa</taxon>
        <taxon>Placobranchoidea</taxon>
        <taxon>Plakobranchidae</taxon>
        <taxon>Elysia</taxon>
    </lineage>
</organism>
<feature type="region of interest" description="Disordered" evidence="9">
    <location>
        <begin position="227"/>
        <end position="286"/>
    </location>
</feature>
<feature type="transmembrane region" description="Helical" evidence="10">
    <location>
        <begin position="597"/>
        <end position="620"/>
    </location>
</feature>
<feature type="transmembrane region" description="Helical" evidence="10">
    <location>
        <begin position="140"/>
        <end position="163"/>
    </location>
</feature>
<evidence type="ECO:0000256" key="8">
    <source>
        <dbReference type="RuleBase" id="RU000688"/>
    </source>
</evidence>
<keyword evidence="4 8" id="KW-0297">G-protein coupled receptor</keyword>
<comment type="subcellular location">
    <subcellularLocation>
        <location evidence="1">Membrane</location>
        <topology evidence="1">Multi-pass membrane protein</topology>
    </subcellularLocation>
</comment>
<comment type="similarity">
    <text evidence="8">Belongs to the G-protein coupled receptor 1 family.</text>
</comment>
<keyword evidence="2 8" id="KW-0812">Transmembrane</keyword>
<dbReference type="PANTHER" id="PTHR24240">
    <property type="entry name" value="OPSIN"/>
    <property type="match status" value="1"/>
</dbReference>
<gene>
    <name evidence="12" type="ORF">RRG08_012104</name>
</gene>
<evidence type="ECO:0000256" key="6">
    <source>
        <dbReference type="ARBA" id="ARBA00023170"/>
    </source>
</evidence>
<dbReference type="GO" id="GO:0016020">
    <property type="term" value="C:membrane"/>
    <property type="evidence" value="ECO:0007669"/>
    <property type="project" value="UniProtKB-SubCell"/>
</dbReference>
<evidence type="ECO:0000256" key="5">
    <source>
        <dbReference type="ARBA" id="ARBA00023136"/>
    </source>
</evidence>
<feature type="transmembrane region" description="Helical" evidence="10">
    <location>
        <begin position="61"/>
        <end position="87"/>
    </location>
</feature>
<accession>A0AAE1ASU8</accession>
<dbReference type="EMBL" id="JAWDGP010001257">
    <property type="protein sequence ID" value="KAK3793342.1"/>
    <property type="molecule type" value="Genomic_DNA"/>
</dbReference>
<dbReference type="SUPFAM" id="SSF81321">
    <property type="entry name" value="Family A G protein-coupled receptor-like"/>
    <property type="match status" value="1"/>
</dbReference>
<evidence type="ECO:0000259" key="11">
    <source>
        <dbReference type="PROSITE" id="PS50262"/>
    </source>
</evidence>
<protein>
    <recommendedName>
        <fullName evidence="11">G-protein coupled receptors family 1 profile domain-containing protein</fullName>
    </recommendedName>
</protein>